<protein>
    <submittedName>
        <fullName evidence="1">Uncharacterized protein</fullName>
    </submittedName>
</protein>
<gene>
    <name evidence="1" type="ORF">B2J93_2587</name>
</gene>
<keyword evidence="2" id="KW-1185">Reference proteome</keyword>
<accession>A0A218YZN1</accession>
<evidence type="ECO:0000313" key="2">
    <source>
        <dbReference type="Proteomes" id="UP000242519"/>
    </source>
</evidence>
<organism evidence="1 2">
    <name type="scientific">Diplocarpon coronariae</name>
    <dbReference type="NCBI Taxonomy" id="2795749"/>
    <lineage>
        <taxon>Eukaryota</taxon>
        <taxon>Fungi</taxon>
        <taxon>Dikarya</taxon>
        <taxon>Ascomycota</taxon>
        <taxon>Pezizomycotina</taxon>
        <taxon>Leotiomycetes</taxon>
        <taxon>Helotiales</taxon>
        <taxon>Drepanopezizaceae</taxon>
        <taxon>Diplocarpon</taxon>
    </lineage>
</organism>
<reference evidence="1 2" key="1">
    <citation type="submission" date="2017-04" db="EMBL/GenBank/DDBJ databases">
        <title>Draft genome sequence of Marssonina coronaria NL1: causal agent of apple blotch.</title>
        <authorList>
            <person name="Cheng Q."/>
        </authorList>
    </citation>
    <scope>NUCLEOTIDE SEQUENCE [LARGE SCALE GENOMIC DNA]</scope>
    <source>
        <strain evidence="1 2">NL1</strain>
    </source>
</reference>
<name>A0A218YZN1_9HELO</name>
<comment type="caution">
    <text evidence="1">The sequence shown here is derived from an EMBL/GenBank/DDBJ whole genome shotgun (WGS) entry which is preliminary data.</text>
</comment>
<dbReference type="InParanoid" id="A0A218YZN1"/>
<dbReference type="OrthoDB" id="10254945at2759"/>
<dbReference type="EMBL" id="MZNU01000302">
    <property type="protein sequence ID" value="OWP00894.1"/>
    <property type="molecule type" value="Genomic_DNA"/>
</dbReference>
<sequence length="613" mass="67755">MATLPTVEMPALQAAYISLTRQTDPPTITQEIFPLQIPRPKILSDYVRKYGLSPSRESFHNQLFPIDSIFQKSLFSPVPAFEATVPLNERHRGQVIDGIQRFRMRGLSSGELQTNDIVTGRRLAPSTLNFPIYPLLSRERWVSNSPGLVVYPLMDPSGNGVKLGEWAGNDDIAWNTFETFAVFDAMLLGNEEELDPNRFPSTTLLQNVGSKPAWHKVFHPRKPLPQNAAECKAEKEALEQWPSLQNLYWSFSPKNFTHDGTRLPADISQSGNTTWLPSVNSLAIFICYERLALLLRNDLSDADRLGLQFNIAETMVHEMVHAYGMAKRHRKQVLGGGPVTAPEQLEPYFMDELCAELGGSMETAVFGGIVHELTYKSFGVPLGSILIRPPQPGLTSLPAAELLARSNFQEGGYNIAQGVENIISLLEQTIKKSGEILAAIRNLDSTSEDFTSAVADSQEYARGLRTLLEFLEIELTPLLGNVRDQADTDWPAPLDEFSGTGARLIEDRLEVASLAVTQLWNLQTRNAALPEGIAPADERSLAKQDEAAYVRLAEAAPINCDKVISSMGASLLVRCWARILNAYNSTASLESRLAEAERAVETLKLSATPPGRE</sequence>
<proteinExistence type="predicted"/>
<dbReference type="AlphaFoldDB" id="A0A218YZN1"/>
<evidence type="ECO:0000313" key="1">
    <source>
        <dbReference type="EMBL" id="OWP00894.1"/>
    </source>
</evidence>
<dbReference type="Proteomes" id="UP000242519">
    <property type="component" value="Unassembled WGS sequence"/>
</dbReference>